<name>A0A1U9NMS9_9BACT</name>
<evidence type="ECO:0000256" key="3">
    <source>
        <dbReference type="ARBA" id="ARBA00023295"/>
    </source>
</evidence>
<dbReference type="CDD" id="cd06604">
    <property type="entry name" value="GH31_glucosidase_II_MalA"/>
    <property type="match status" value="1"/>
</dbReference>
<dbReference type="InterPro" id="IPR011013">
    <property type="entry name" value="Gal_mutarotase_sf_dom"/>
</dbReference>
<dbReference type="Pfam" id="PF17137">
    <property type="entry name" value="DUF5110"/>
    <property type="match status" value="1"/>
</dbReference>
<feature type="chain" id="PRO_5012640377" evidence="5">
    <location>
        <begin position="27"/>
        <end position="940"/>
    </location>
</feature>
<accession>A0A1U9NMS9</accession>
<dbReference type="InterPro" id="IPR033403">
    <property type="entry name" value="DUF5110"/>
</dbReference>
<proteinExistence type="inferred from homology"/>
<dbReference type="PANTHER" id="PTHR22762:SF120">
    <property type="entry name" value="HETEROGLYCAN GLUCOSIDASE 1"/>
    <property type="match status" value="1"/>
</dbReference>
<dbReference type="CDD" id="cd14752">
    <property type="entry name" value="GH31_N"/>
    <property type="match status" value="1"/>
</dbReference>
<keyword evidence="3 4" id="KW-0326">Glycosidase</keyword>
<dbReference type="Gene3D" id="2.60.40.1180">
    <property type="entry name" value="Golgi alpha-mannosidase II"/>
    <property type="match status" value="1"/>
</dbReference>
<dbReference type="EC" id="3.2.1.177" evidence="10"/>
<dbReference type="PANTHER" id="PTHR22762">
    <property type="entry name" value="ALPHA-GLUCOSIDASE"/>
    <property type="match status" value="1"/>
</dbReference>
<evidence type="ECO:0000259" key="7">
    <source>
        <dbReference type="Pfam" id="PF13802"/>
    </source>
</evidence>
<dbReference type="EMBL" id="CP019791">
    <property type="protein sequence ID" value="AQT69209.1"/>
    <property type="molecule type" value="Genomic_DNA"/>
</dbReference>
<dbReference type="Pfam" id="PF13802">
    <property type="entry name" value="Gal_mutarotas_2"/>
    <property type="match status" value="1"/>
</dbReference>
<evidence type="ECO:0000259" key="6">
    <source>
        <dbReference type="Pfam" id="PF01055"/>
    </source>
</evidence>
<reference evidence="11" key="1">
    <citation type="submission" date="2017-02" db="EMBL/GenBank/DDBJ databases">
        <title>Comparative genomics and description of representatives of a novel lineage of planctomycetes thriving in anoxic sediments.</title>
        <authorList>
            <person name="Spring S."/>
            <person name="Bunk B."/>
            <person name="Sproer C."/>
        </authorList>
    </citation>
    <scope>NUCLEOTIDE SEQUENCE [LARGE SCALE GENOMIC DNA]</scope>
    <source>
        <strain evidence="11">ST-NAGAB-D1</strain>
    </source>
</reference>
<dbReference type="InterPro" id="IPR000322">
    <property type="entry name" value="Glyco_hydro_31_TIM"/>
</dbReference>
<keyword evidence="5" id="KW-0732">Signal</keyword>
<feature type="domain" description="Glycosyl hydrolase family 31 C-terminal" evidence="9">
    <location>
        <begin position="756"/>
        <end position="805"/>
    </location>
</feature>
<feature type="domain" description="Glycoside hydrolase family 31 N-terminal" evidence="7">
    <location>
        <begin position="248"/>
        <end position="378"/>
    </location>
</feature>
<feature type="domain" description="Glycoside hydrolase family 31 TIM barrel" evidence="6">
    <location>
        <begin position="419"/>
        <end position="748"/>
    </location>
</feature>
<dbReference type="RefSeq" id="WP_205847883.1">
    <property type="nucleotide sequence ID" value="NZ_CP019791.1"/>
</dbReference>
<dbReference type="GO" id="GO:0061634">
    <property type="term" value="F:alpha-D-xyloside xylohydrolase"/>
    <property type="evidence" value="ECO:0007669"/>
    <property type="project" value="UniProtKB-EC"/>
</dbReference>
<keyword evidence="2 4" id="KW-0378">Hydrolase</keyword>
<dbReference type="InterPro" id="IPR017853">
    <property type="entry name" value="GH"/>
</dbReference>
<dbReference type="Proteomes" id="UP000189674">
    <property type="component" value="Chromosome"/>
</dbReference>
<keyword evidence="11" id="KW-1185">Reference proteome</keyword>
<comment type="similarity">
    <text evidence="1 4">Belongs to the glycosyl hydrolase 31 family.</text>
</comment>
<feature type="domain" description="DUF5110" evidence="8">
    <location>
        <begin position="847"/>
        <end position="916"/>
    </location>
</feature>
<evidence type="ECO:0000313" key="11">
    <source>
        <dbReference type="Proteomes" id="UP000189674"/>
    </source>
</evidence>
<dbReference type="Pfam" id="PF01055">
    <property type="entry name" value="Glyco_hydro_31_2nd"/>
    <property type="match status" value="1"/>
</dbReference>
<dbReference type="GO" id="GO:0030246">
    <property type="term" value="F:carbohydrate binding"/>
    <property type="evidence" value="ECO:0007669"/>
    <property type="project" value="InterPro"/>
</dbReference>
<dbReference type="PROSITE" id="PS00129">
    <property type="entry name" value="GLYCOSYL_HYDROL_F31_1"/>
    <property type="match status" value="1"/>
</dbReference>
<dbReference type="InterPro" id="IPR025887">
    <property type="entry name" value="Glyco_hydro_31_N_dom"/>
</dbReference>
<evidence type="ECO:0000256" key="4">
    <source>
        <dbReference type="RuleBase" id="RU361185"/>
    </source>
</evidence>
<evidence type="ECO:0000313" key="10">
    <source>
        <dbReference type="EMBL" id="AQT69209.1"/>
    </source>
</evidence>
<dbReference type="AlphaFoldDB" id="A0A1U9NMS9"/>
<evidence type="ECO:0000259" key="8">
    <source>
        <dbReference type="Pfam" id="PF17137"/>
    </source>
</evidence>
<evidence type="ECO:0000259" key="9">
    <source>
        <dbReference type="Pfam" id="PF21365"/>
    </source>
</evidence>
<dbReference type="InterPro" id="IPR013780">
    <property type="entry name" value="Glyco_hydro_b"/>
</dbReference>
<dbReference type="SUPFAM" id="SSF74650">
    <property type="entry name" value="Galactose mutarotase-like"/>
    <property type="match status" value="1"/>
</dbReference>
<evidence type="ECO:0000256" key="1">
    <source>
        <dbReference type="ARBA" id="ARBA00007806"/>
    </source>
</evidence>
<dbReference type="InterPro" id="IPR030458">
    <property type="entry name" value="Glyco_hydro_31_AS"/>
</dbReference>
<gene>
    <name evidence="10" type="primary">yicI_1</name>
    <name evidence="10" type="ORF">STSP2_02397</name>
</gene>
<dbReference type="STRING" id="1936003.STSP2_02397"/>
<evidence type="ECO:0000256" key="5">
    <source>
        <dbReference type="SAM" id="SignalP"/>
    </source>
</evidence>
<sequence length="940" mass="104749" precursor="true">MLLNKSRIITTALILFVLLLPASAPADILFTESFSDPAAYHDAENISILPGSLNAKFHRETGDRIRIQDRTHGVTYKLDKAIPSDPQPDDLYISFCYRVLSDSTKDKFSGLVLYNNGSEVFGLGNDYVSQNYSFWTSDGQGIPIGEIPIPVDKQVHQIVLRITANPDGPERIKVGLDPFCRRSESRQPSHIWTEYETELAFDELRLRSGNENSVCEFDEIRIGTDWTSVTLADNNPGEYISKLTQQMAAPQTANRIGTSVARFWPDKPVGYYSFALNKKRPPQGPVPSGWKLEPNFGTLDDKQYVYVSIPAEVDLYGTGEVTGSLMRNGKKITLFNKDNYGYGEPDQLYQSHPWVFGVRPDGSAFGIVFDCTWKSQLDLRAGILFTTTAVAPDFPVIVIEADSPQQLMHKLADLTGTMPMPPRWALGYQQCRYSYFPDARVREVADTFRAKQIPCDVIWFDIDYMDGFRVFTFDPNHFPDPAATNEYIHNQGFKSVWMIDPGVKHDPGYSIYDSGTEADVWVKTAVGDTYIGPVWPGDCVFPDFTSPAVRDWWADLYKPFLAHGIDGVWNDMNEPAVFNDKTNGTMPLDNQHRGGGELAPGLHIRYHNVYGMLMVKASRRGIKDARPDKRPFVLSRANFLGGHRYAATWTGDNNATRKHMELSIPMSLNLSLSGQPFNGPDIGGFVGDATPELWAHWISAGAFYPFSRAHSAKDTADQEPWSFGPETEKAARTALQRRYRLMPYIYTAFRKAHKTGSPVMQPLFFADPSDLSLRNQDHAFLIGPDLMVVPKWSAPGPMPKVAWQTISLVGEDSSTDPYQCDLKVRPGSIIPLGPVVQTTEQINRSLPLSLIVVLDQQGKASGMLYEDAGDGYGYQKGQFCLSIFAAHRQGSEVIVQCTDQQGDWAAQKRLVSVKVVDANGTHHGFGDIVSGVKVSPDIAP</sequence>
<dbReference type="SUPFAM" id="SSF51445">
    <property type="entry name" value="(Trans)glycosidases"/>
    <property type="match status" value="1"/>
</dbReference>
<feature type="signal peptide" evidence="5">
    <location>
        <begin position="1"/>
        <end position="26"/>
    </location>
</feature>
<dbReference type="GO" id="GO:0005975">
    <property type="term" value="P:carbohydrate metabolic process"/>
    <property type="evidence" value="ECO:0007669"/>
    <property type="project" value="InterPro"/>
</dbReference>
<dbReference type="Pfam" id="PF21365">
    <property type="entry name" value="Glyco_hydro_31_3rd"/>
    <property type="match status" value="1"/>
</dbReference>
<dbReference type="Gene3D" id="3.20.20.80">
    <property type="entry name" value="Glycosidases"/>
    <property type="match status" value="1"/>
</dbReference>
<dbReference type="KEGG" id="alus:STSP2_02397"/>
<protein>
    <submittedName>
        <fullName evidence="10">Alpha-xylosidase</fullName>
        <ecNumber evidence="10">3.2.1.177</ecNumber>
    </submittedName>
</protein>
<dbReference type="Gene3D" id="2.60.40.1760">
    <property type="entry name" value="glycosyl hydrolase (family 31)"/>
    <property type="match status" value="1"/>
</dbReference>
<dbReference type="InterPro" id="IPR048395">
    <property type="entry name" value="Glyco_hydro_31_C"/>
</dbReference>
<evidence type="ECO:0000256" key="2">
    <source>
        <dbReference type="ARBA" id="ARBA00022801"/>
    </source>
</evidence>
<organism evidence="10 11">
    <name type="scientific">Anaerohalosphaera lusitana</name>
    <dbReference type="NCBI Taxonomy" id="1936003"/>
    <lineage>
        <taxon>Bacteria</taxon>
        <taxon>Pseudomonadati</taxon>
        <taxon>Planctomycetota</taxon>
        <taxon>Phycisphaerae</taxon>
        <taxon>Sedimentisphaerales</taxon>
        <taxon>Anaerohalosphaeraceae</taxon>
        <taxon>Anaerohalosphaera</taxon>
    </lineage>
</organism>